<keyword evidence="2" id="KW-0378">Hydrolase</keyword>
<gene>
    <name evidence="2" type="ORF">ACEN37_07120</name>
</gene>
<dbReference type="Pfam" id="PF00561">
    <property type="entry name" value="Abhydrolase_1"/>
    <property type="match status" value="1"/>
</dbReference>
<evidence type="ECO:0000259" key="1">
    <source>
        <dbReference type="Pfam" id="PF00561"/>
    </source>
</evidence>
<organism evidence="2 3">
    <name type="scientific">Marinilactibacillus psychrotolerans</name>
    <dbReference type="NCBI Taxonomy" id="191770"/>
    <lineage>
        <taxon>Bacteria</taxon>
        <taxon>Bacillati</taxon>
        <taxon>Bacillota</taxon>
        <taxon>Bacilli</taxon>
        <taxon>Lactobacillales</taxon>
        <taxon>Carnobacteriaceae</taxon>
        <taxon>Marinilactibacillus</taxon>
    </lineage>
</organism>
<dbReference type="InterPro" id="IPR050228">
    <property type="entry name" value="Carboxylesterase_BioH"/>
</dbReference>
<proteinExistence type="predicted"/>
<dbReference type="GO" id="GO:0016787">
    <property type="term" value="F:hydrolase activity"/>
    <property type="evidence" value="ECO:0007669"/>
    <property type="project" value="UniProtKB-KW"/>
</dbReference>
<accession>A0ABW8UNR7</accession>
<dbReference type="PANTHER" id="PTHR43194">
    <property type="entry name" value="HYDROLASE ALPHA/BETA FOLD FAMILY"/>
    <property type="match status" value="1"/>
</dbReference>
<dbReference type="EMBL" id="JBGQQK010000018">
    <property type="protein sequence ID" value="MFL2103027.1"/>
    <property type="molecule type" value="Genomic_DNA"/>
</dbReference>
<dbReference type="Gene3D" id="3.40.50.1820">
    <property type="entry name" value="alpha/beta hydrolase"/>
    <property type="match status" value="1"/>
</dbReference>
<name>A0ABW8UNR7_9LACT</name>
<reference evidence="2 3" key="1">
    <citation type="submission" date="2024-08" db="EMBL/GenBank/DDBJ databases">
        <authorList>
            <person name="Arias E."/>
        </authorList>
    </citation>
    <scope>NUCLEOTIDE SEQUENCE [LARGE SCALE GENOMIC DNA]</scope>
    <source>
        <strain evidence="2 3">FAM 24106</strain>
    </source>
</reference>
<dbReference type="PANTHER" id="PTHR43194:SF2">
    <property type="entry name" value="PEROXISOMAL MEMBRANE PROTEIN LPX1"/>
    <property type="match status" value="1"/>
</dbReference>
<protein>
    <submittedName>
        <fullName evidence="2">Alpha/beta fold hydrolase</fullName>
    </submittedName>
</protein>
<dbReference type="InterPro" id="IPR029058">
    <property type="entry name" value="AB_hydrolase_fold"/>
</dbReference>
<comment type="caution">
    <text evidence="2">The sequence shown here is derived from an EMBL/GenBank/DDBJ whole genome shotgun (WGS) entry which is preliminary data.</text>
</comment>
<dbReference type="RefSeq" id="WP_407124060.1">
    <property type="nucleotide sequence ID" value="NZ_JBGQQI010000016.1"/>
</dbReference>
<evidence type="ECO:0000313" key="2">
    <source>
        <dbReference type="EMBL" id="MFL2103027.1"/>
    </source>
</evidence>
<feature type="domain" description="AB hydrolase-1" evidence="1">
    <location>
        <begin position="27"/>
        <end position="138"/>
    </location>
</feature>
<evidence type="ECO:0000313" key="3">
    <source>
        <dbReference type="Proteomes" id="UP001625374"/>
    </source>
</evidence>
<dbReference type="Proteomes" id="UP001625374">
    <property type="component" value="Unassembled WGS sequence"/>
</dbReference>
<sequence>MKLERFKPFPTSDGALLQYFDIGEGKPLIVLAGAQTSVQTYRYVARELKKNYRVIGLERRFEGATRSSFEKMTMARQGQDIDEFISFVNLKDPVLIGHSLGSSVIMSYLSQFGDEKIASAIFVDQTPKMLNDSTWDAGVPGINEESISKILKTPILPLHKRPKLKVLWSLFSTMVLKEKSIASVKEKMPLYKDYLKGDWRKSLHQVSKPALFIGTEYSPFWPSRHAEICADLVQNGEFKIMEKVSHGAHMEDTTQFVSIVRAWIDQHGQ</sequence>
<dbReference type="SUPFAM" id="SSF53474">
    <property type="entry name" value="alpha/beta-Hydrolases"/>
    <property type="match status" value="1"/>
</dbReference>
<dbReference type="InterPro" id="IPR000073">
    <property type="entry name" value="AB_hydrolase_1"/>
</dbReference>
<keyword evidence="3" id="KW-1185">Reference proteome</keyword>